<keyword evidence="6 12" id="KW-0418">Kinase</keyword>
<keyword evidence="5" id="KW-0547">Nucleotide-binding</keyword>
<dbReference type="EC" id="2.7.13.3" evidence="2"/>
<name>A0A0P4RDQ6_9ACTN</name>
<feature type="transmembrane region" description="Helical" evidence="9">
    <location>
        <begin position="323"/>
        <end position="343"/>
    </location>
</feature>
<accession>A0A0P4RDQ6</accession>
<evidence type="ECO:0000259" key="10">
    <source>
        <dbReference type="Pfam" id="PF07730"/>
    </source>
</evidence>
<dbReference type="AlphaFoldDB" id="A0A0P4RDQ6"/>
<dbReference type="Pfam" id="PF07730">
    <property type="entry name" value="HisKA_3"/>
    <property type="match status" value="1"/>
</dbReference>
<protein>
    <recommendedName>
        <fullName evidence="2">histidine kinase</fullName>
        <ecNumber evidence="2">2.7.13.3</ecNumber>
    </recommendedName>
</protein>
<dbReference type="CDD" id="cd16917">
    <property type="entry name" value="HATPase_UhpB-NarQ-NarX-like"/>
    <property type="match status" value="1"/>
</dbReference>
<feature type="transmembrane region" description="Helical" evidence="9">
    <location>
        <begin position="260"/>
        <end position="284"/>
    </location>
</feature>
<feature type="transmembrane region" description="Helical" evidence="9">
    <location>
        <begin position="233"/>
        <end position="254"/>
    </location>
</feature>
<dbReference type="RefSeq" id="WP_245698704.1">
    <property type="nucleotide sequence ID" value="NZ_BBNO01000007.1"/>
</dbReference>
<keyword evidence="3" id="KW-0597">Phosphoprotein</keyword>
<keyword evidence="13" id="KW-1185">Reference proteome</keyword>
<dbReference type="GO" id="GO:0000155">
    <property type="term" value="F:phosphorelay sensor kinase activity"/>
    <property type="evidence" value="ECO:0007669"/>
    <property type="project" value="InterPro"/>
</dbReference>
<dbReference type="InterPro" id="IPR050482">
    <property type="entry name" value="Sensor_HK_TwoCompSys"/>
</dbReference>
<dbReference type="InterPro" id="IPR036890">
    <property type="entry name" value="HATPase_C_sf"/>
</dbReference>
<feature type="transmembrane region" description="Helical" evidence="9">
    <location>
        <begin position="71"/>
        <end position="90"/>
    </location>
</feature>
<keyword evidence="8" id="KW-0902">Two-component regulatory system</keyword>
<dbReference type="InterPro" id="IPR055558">
    <property type="entry name" value="DUF7134"/>
</dbReference>
<feature type="transmembrane region" description="Helical" evidence="9">
    <location>
        <begin position="168"/>
        <end position="187"/>
    </location>
</feature>
<keyword evidence="9" id="KW-0812">Transmembrane</keyword>
<evidence type="ECO:0000256" key="5">
    <source>
        <dbReference type="ARBA" id="ARBA00022741"/>
    </source>
</evidence>
<comment type="caution">
    <text evidence="12">The sequence shown here is derived from an EMBL/GenBank/DDBJ whole genome shotgun (WGS) entry which is preliminary data.</text>
</comment>
<evidence type="ECO:0000256" key="8">
    <source>
        <dbReference type="ARBA" id="ARBA00023012"/>
    </source>
</evidence>
<evidence type="ECO:0000256" key="4">
    <source>
        <dbReference type="ARBA" id="ARBA00022679"/>
    </source>
</evidence>
<feature type="transmembrane region" description="Helical" evidence="9">
    <location>
        <begin position="207"/>
        <end position="226"/>
    </location>
</feature>
<dbReference type="PANTHER" id="PTHR24421">
    <property type="entry name" value="NITRATE/NITRITE SENSOR PROTEIN NARX-RELATED"/>
    <property type="match status" value="1"/>
</dbReference>
<dbReference type="EMBL" id="BBNO01000007">
    <property type="protein sequence ID" value="GAO10914.1"/>
    <property type="molecule type" value="Genomic_DNA"/>
</dbReference>
<feature type="transmembrane region" description="Helical" evidence="9">
    <location>
        <begin position="97"/>
        <end position="121"/>
    </location>
</feature>
<evidence type="ECO:0000256" key="1">
    <source>
        <dbReference type="ARBA" id="ARBA00000085"/>
    </source>
</evidence>
<reference evidence="12 13" key="2">
    <citation type="journal article" date="2015" name="Stand. Genomic Sci.">
        <title>Draft genome sequence of marine-derived Streptomyces sp. TP-A0598, a producer of anti-MRSA antibiotic lydicamycins.</title>
        <authorList>
            <person name="Komaki H."/>
            <person name="Ichikawa N."/>
            <person name="Hosoyama A."/>
            <person name="Fujita N."/>
            <person name="Igarashi Y."/>
        </authorList>
    </citation>
    <scope>NUCLEOTIDE SEQUENCE [LARGE SCALE GENOMIC DNA]</scope>
    <source>
        <strain evidence="12 13">NBRC 110027</strain>
    </source>
</reference>
<comment type="catalytic activity">
    <reaction evidence="1">
        <text>ATP + protein L-histidine = ADP + protein N-phospho-L-histidine.</text>
        <dbReference type="EC" id="2.7.13.3"/>
    </reaction>
</comment>
<gene>
    <name evidence="12" type="ORF">TPA0598_07_06380</name>
</gene>
<evidence type="ECO:0000313" key="13">
    <source>
        <dbReference type="Proteomes" id="UP000048965"/>
    </source>
</evidence>
<reference evidence="13" key="1">
    <citation type="submission" date="2014-09" db="EMBL/GenBank/DDBJ databases">
        <title>Whole genome shotgun sequence of Streptomyces sp. NBRC 110027.</title>
        <authorList>
            <person name="Komaki H."/>
            <person name="Ichikawa N."/>
            <person name="Katano-Makiyama Y."/>
            <person name="Hosoyama A."/>
            <person name="Hashimoto M."/>
            <person name="Uohara A."/>
            <person name="Kitahashi Y."/>
            <person name="Ohji S."/>
            <person name="Kimura A."/>
            <person name="Yamazoe A."/>
            <person name="Igarashi Y."/>
            <person name="Fujita N."/>
        </authorList>
    </citation>
    <scope>NUCLEOTIDE SEQUENCE [LARGE SCALE GENOMIC DNA]</scope>
    <source>
        <strain evidence="13">NBRC 110027</strain>
    </source>
</reference>
<feature type="domain" description="Signal transduction histidine kinase subgroup 3 dimerisation and phosphoacceptor" evidence="10">
    <location>
        <begin position="376"/>
        <end position="438"/>
    </location>
</feature>
<dbReference type="PANTHER" id="PTHR24421:SF10">
    <property type="entry name" value="NITRATE_NITRITE SENSOR PROTEIN NARQ"/>
    <property type="match status" value="1"/>
</dbReference>
<dbReference type="Proteomes" id="UP000048965">
    <property type="component" value="Unassembled WGS sequence"/>
</dbReference>
<feature type="transmembrane region" description="Helical" evidence="9">
    <location>
        <begin position="296"/>
        <end position="317"/>
    </location>
</feature>
<evidence type="ECO:0000313" key="12">
    <source>
        <dbReference type="EMBL" id="GAO10914.1"/>
    </source>
</evidence>
<evidence type="ECO:0000256" key="9">
    <source>
        <dbReference type="SAM" id="Phobius"/>
    </source>
</evidence>
<proteinExistence type="predicted"/>
<keyword evidence="9" id="KW-0472">Membrane</keyword>
<dbReference type="GO" id="GO:0046983">
    <property type="term" value="F:protein dimerization activity"/>
    <property type="evidence" value="ECO:0007669"/>
    <property type="project" value="InterPro"/>
</dbReference>
<dbReference type="InterPro" id="IPR011712">
    <property type="entry name" value="Sig_transdc_His_kin_sub3_dim/P"/>
</dbReference>
<dbReference type="Pfam" id="PF23539">
    <property type="entry name" value="DUF7134"/>
    <property type="match status" value="1"/>
</dbReference>
<dbReference type="SUPFAM" id="SSF55874">
    <property type="entry name" value="ATPase domain of HSP90 chaperone/DNA topoisomerase II/histidine kinase"/>
    <property type="match status" value="1"/>
</dbReference>
<keyword evidence="4" id="KW-0808">Transferase</keyword>
<keyword evidence="7" id="KW-0067">ATP-binding</keyword>
<dbReference type="GO" id="GO:0016020">
    <property type="term" value="C:membrane"/>
    <property type="evidence" value="ECO:0007669"/>
    <property type="project" value="InterPro"/>
</dbReference>
<dbReference type="Gene3D" id="1.20.5.1930">
    <property type="match status" value="1"/>
</dbReference>
<evidence type="ECO:0000256" key="7">
    <source>
        <dbReference type="ARBA" id="ARBA00022840"/>
    </source>
</evidence>
<sequence>MSAKVAGPAAAPAPLPDRAPPAPGPLFRLPALPRWWRPWGAIALDVLIAMACAPFDAQFRTAFPEGHIQSLLPQSWAMWCTVVAALLLVLRRRFPVAVAAVITGGLLLGTGSVLATMVAYYSLARHTPRLRTVFIAAPTGLLLILGIAALHLRQYAPRHGTAFAQETMLLVFAGLIAVVLPVLAGLYPRTPRQPWWWEHRSAMLFDILLVLFFPLANPIALVSGLNGSENDPLLLPAPVVVMLVTVQGVALIWRRRYPDALAAASVLLIPLVLPSFSILPVSLYALAKYGASRRNLLLGSGAAAVVLVVWTMIATHFKAEAFVPYSIFLVVPSVVVPVLFGMYRGAKRSLMVTLQDRADRLEREQHLLASQARMEERTRIAREMHDVVSHRVSLMVVHAGALEAGAGGTGVASDTGRLIGDMGRQALNELRQVLGVLRLDDGDQQVPLSPQPTPDDIATLVEESRAAGMRIAFDVIGEPPAADSTVQPTLYRVIQEGLTNARKHAGKVAARVEVRYQKDTVRVIVENEAPDGPVPTLLPSGGHGLVGLGERVTVLGGTFEAGPLESGGFRITATVPLR</sequence>
<feature type="domain" description="DUF7134" evidence="11">
    <location>
        <begin position="196"/>
        <end position="343"/>
    </location>
</feature>
<evidence type="ECO:0000256" key="6">
    <source>
        <dbReference type="ARBA" id="ARBA00022777"/>
    </source>
</evidence>
<feature type="transmembrane region" description="Helical" evidence="9">
    <location>
        <begin position="133"/>
        <end position="156"/>
    </location>
</feature>
<keyword evidence="9" id="KW-1133">Transmembrane helix</keyword>
<dbReference type="Gene3D" id="3.30.565.10">
    <property type="entry name" value="Histidine kinase-like ATPase, C-terminal domain"/>
    <property type="match status" value="1"/>
</dbReference>
<dbReference type="GO" id="GO:0005524">
    <property type="term" value="F:ATP binding"/>
    <property type="evidence" value="ECO:0007669"/>
    <property type="project" value="UniProtKB-KW"/>
</dbReference>
<organism evidence="12 13">
    <name type="scientific">Streptomyces lydicamycinicus</name>
    <dbReference type="NCBI Taxonomy" id="1546107"/>
    <lineage>
        <taxon>Bacteria</taxon>
        <taxon>Bacillati</taxon>
        <taxon>Actinomycetota</taxon>
        <taxon>Actinomycetes</taxon>
        <taxon>Kitasatosporales</taxon>
        <taxon>Streptomycetaceae</taxon>
        <taxon>Streptomyces</taxon>
    </lineage>
</organism>
<evidence type="ECO:0000256" key="3">
    <source>
        <dbReference type="ARBA" id="ARBA00022553"/>
    </source>
</evidence>
<feature type="transmembrane region" description="Helical" evidence="9">
    <location>
        <begin position="38"/>
        <end position="59"/>
    </location>
</feature>
<evidence type="ECO:0000256" key="2">
    <source>
        <dbReference type="ARBA" id="ARBA00012438"/>
    </source>
</evidence>
<evidence type="ECO:0000259" key="11">
    <source>
        <dbReference type="Pfam" id="PF23539"/>
    </source>
</evidence>